<accession>X0UL94</accession>
<dbReference type="GO" id="GO:0005829">
    <property type="term" value="C:cytosol"/>
    <property type="evidence" value="ECO:0007669"/>
    <property type="project" value="TreeGrafter"/>
</dbReference>
<sequence>ELKAREDAIRKIVKEIKKAKQERDFRLILVHGAGPFGHGNVKEYDIDNGVFTERQKEGLAKTVKDCSFLNSLVVRELNQAGLEAIGMNPNGLIVQEQKKIVEFDTKGVEKTLSEGRIPVLYGQMVPDKKLNASVVSGDAIIAYLAREFKPDGVLLGTDVDGIFTDDPKGNPEAELIKRIDNENFDRVLERVGEAKTIDVTGGMRGKLMKLRENLKDSRVVIFNITKEGNLYNLLKGEEGIGTEIYF</sequence>
<dbReference type="SUPFAM" id="SSF53633">
    <property type="entry name" value="Carbamate kinase-like"/>
    <property type="match status" value="1"/>
</dbReference>
<dbReference type="InterPro" id="IPR036393">
    <property type="entry name" value="AceGlu_kinase-like_sf"/>
</dbReference>
<dbReference type="GO" id="GO:0016114">
    <property type="term" value="P:terpenoid biosynthetic process"/>
    <property type="evidence" value="ECO:0007669"/>
    <property type="project" value="TreeGrafter"/>
</dbReference>
<evidence type="ECO:0000256" key="1">
    <source>
        <dbReference type="ARBA" id="ARBA00010540"/>
    </source>
</evidence>
<reference evidence="11" key="1">
    <citation type="journal article" date="2014" name="Front. Microbiol.">
        <title>High frequency of phylogenetically diverse reductive dehalogenase-homologous genes in deep subseafloor sedimentary metagenomes.</title>
        <authorList>
            <person name="Kawai M."/>
            <person name="Futagami T."/>
            <person name="Toyoda A."/>
            <person name="Takaki Y."/>
            <person name="Nishi S."/>
            <person name="Hori S."/>
            <person name="Arai W."/>
            <person name="Tsubouchi T."/>
            <person name="Morono Y."/>
            <person name="Uchiyama I."/>
            <person name="Ito T."/>
            <person name="Fujiyama A."/>
            <person name="Inagaki F."/>
            <person name="Takami H."/>
        </authorList>
    </citation>
    <scope>NUCLEOTIDE SEQUENCE</scope>
    <source>
        <strain evidence="11">Expedition CK06-06</strain>
    </source>
</reference>
<dbReference type="Pfam" id="PF00696">
    <property type="entry name" value="AA_kinase"/>
    <property type="match status" value="1"/>
</dbReference>
<dbReference type="GO" id="GO:0102043">
    <property type="term" value="F:isopentenyl phosphate kinase activity"/>
    <property type="evidence" value="ECO:0007669"/>
    <property type="project" value="UniProtKB-EC"/>
</dbReference>
<keyword evidence="5" id="KW-0547">Nucleotide-binding</keyword>
<evidence type="ECO:0000256" key="5">
    <source>
        <dbReference type="ARBA" id="ARBA00022741"/>
    </source>
</evidence>
<dbReference type="EMBL" id="BARS01022995">
    <property type="protein sequence ID" value="GAG06400.1"/>
    <property type="molecule type" value="Genomic_DNA"/>
</dbReference>
<feature type="domain" description="Aspartate/glutamate/uridylate kinase" evidence="10">
    <location>
        <begin position="6"/>
        <end position="223"/>
    </location>
</feature>
<evidence type="ECO:0000256" key="6">
    <source>
        <dbReference type="ARBA" id="ARBA00022777"/>
    </source>
</evidence>
<evidence type="ECO:0000256" key="2">
    <source>
        <dbReference type="ARBA" id="ARBA00012908"/>
    </source>
</evidence>
<dbReference type="PIRSF" id="PIRSF016496">
    <property type="entry name" value="Kin_FomA"/>
    <property type="match status" value="1"/>
</dbReference>
<evidence type="ECO:0000256" key="9">
    <source>
        <dbReference type="ARBA" id="ARBA00049063"/>
    </source>
</evidence>
<keyword evidence="4" id="KW-0808">Transferase</keyword>
<organism evidence="11">
    <name type="scientific">marine sediment metagenome</name>
    <dbReference type="NCBI Taxonomy" id="412755"/>
    <lineage>
        <taxon>unclassified sequences</taxon>
        <taxon>metagenomes</taxon>
        <taxon>ecological metagenomes</taxon>
    </lineage>
</organism>
<keyword evidence="6" id="KW-0418">Kinase</keyword>
<dbReference type="PANTHER" id="PTHR43654:SF1">
    <property type="entry name" value="ISOPENTENYL PHOSPHATE KINASE"/>
    <property type="match status" value="1"/>
</dbReference>
<evidence type="ECO:0000256" key="8">
    <source>
        <dbReference type="ARBA" id="ARBA00023229"/>
    </source>
</evidence>
<dbReference type="CDD" id="cd04241">
    <property type="entry name" value="AAK_FomA-like"/>
    <property type="match status" value="1"/>
</dbReference>
<gene>
    <name evidence="11" type="ORF">S01H1_36676</name>
</gene>
<dbReference type="AlphaFoldDB" id="X0UL94"/>
<comment type="catalytic activity">
    <reaction evidence="9">
        <text>isopentenyl phosphate + ATP = isopentenyl diphosphate + ADP</text>
        <dbReference type="Rhea" id="RHEA:33963"/>
        <dbReference type="ChEBI" id="CHEBI:30616"/>
        <dbReference type="ChEBI" id="CHEBI:65078"/>
        <dbReference type="ChEBI" id="CHEBI:128769"/>
        <dbReference type="ChEBI" id="CHEBI:456216"/>
        <dbReference type="EC" id="2.7.4.26"/>
    </reaction>
</comment>
<dbReference type="InterPro" id="IPR024192">
    <property type="entry name" value="Fosfomycin_R_FomA-type"/>
</dbReference>
<evidence type="ECO:0000256" key="7">
    <source>
        <dbReference type="ARBA" id="ARBA00022840"/>
    </source>
</evidence>
<feature type="non-terminal residue" evidence="11">
    <location>
        <position position="1"/>
    </location>
</feature>
<dbReference type="NCBIfam" id="NF040647">
    <property type="entry name" value="IPPK_Arch"/>
    <property type="match status" value="1"/>
</dbReference>
<keyword evidence="7" id="KW-0067">ATP-binding</keyword>
<evidence type="ECO:0000256" key="3">
    <source>
        <dbReference type="ARBA" id="ARBA00017267"/>
    </source>
</evidence>
<proteinExistence type="inferred from homology"/>
<comment type="similarity">
    <text evidence="1">Belongs to the isopentenyl phosphate kinase family.</text>
</comment>
<dbReference type="GO" id="GO:0005524">
    <property type="term" value="F:ATP binding"/>
    <property type="evidence" value="ECO:0007669"/>
    <property type="project" value="UniProtKB-KW"/>
</dbReference>
<keyword evidence="8" id="KW-0414">Isoprene biosynthesis</keyword>
<protein>
    <recommendedName>
        <fullName evidence="3">Isopentenyl phosphate kinase</fullName>
        <ecNumber evidence="2">2.7.4.26</ecNumber>
    </recommendedName>
</protein>
<evidence type="ECO:0000313" key="11">
    <source>
        <dbReference type="EMBL" id="GAG06400.1"/>
    </source>
</evidence>
<dbReference type="EC" id="2.7.4.26" evidence="2"/>
<comment type="caution">
    <text evidence="11">The sequence shown here is derived from an EMBL/GenBank/DDBJ whole genome shotgun (WGS) entry which is preliminary data.</text>
</comment>
<evidence type="ECO:0000256" key="4">
    <source>
        <dbReference type="ARBA" id="ARBA00022679"/>
    </source>
</evidence>
<dbReference type="GO" id="GO:0016301">
    <property type="term" value="F:kinase activity"/>
    <property type="evidence" value="ECO:0007669"/>
    <property type="project" value="UniProtKB-KW"/>
</dbReference>
<dbReference type="Gene3D" id="3.40.1160.10">
    <property type="entry name" value="Acetylglutamate kinase-like"/>
    <property type="match status" value="1"/>
</dbReference>
<name>X0UL94_9ZZZZ</name>
<dbReference type="InterPro" id="IPR001048">
    <property type="entry name" value="Asp/Glu/Uridylate_kinase"/>
</dbReference>
<evidence type="ECO:0000259" key="10">
    <source>
        <dbReference type="Pfam" id="PF00696"/>
    </source>
</evidence>
<dbReference type="PANTHER" id="PTHR43654">
    <property type="entry name" value="GLUTAMATE 5-KINASE"/>
    <property type="match status" value="1"/>
</dbReference>